<dbReference type="EMBL" id="JAJFAZ020000002">
    <property type="protein sequence ID" value="KAI5343529.1"/>
    <property type="molecule type" value="Genomic_DNA"/>
</dbReference>
<comment type="caution">
    <text evidence="2">The sequence shown here is derived from an EMBL/GenBank/DDBJ whole genome shotgun (WGS) entry which is preliminary data.</text>
</comment>
<sequence>MRFTSTSEKDPSFATFDEETKSTRGRWCCRLSRKNERISMYLNWQFVLPFANEKEKLKETHQLYNFIEKSQSDAFVASRLSPDFEVVHFDSNHREGRNASTTIGCLEKGMLVWRINWKQPCPVKKSIDLCYGRRQKKISRETSLIRRLLRRQN</sequence>
<accession>A0AAD4WJ22</accession>
<reference evidence="2 3" key="1">
    <citation type="journal article" date="2022" name="G3 (Bethesda)">
        <title>Whole-genome sequence and methylome profiling of the almond [Prunus dulcis (Mill.) D.A. Webb] cultivar 'Nonpareil'.</title>
        <authorList>
            <person name="D'Amico-Willman K.M."/>
            <person name="Ouma W.Z."/>
            <person name="Meulia T."/>
            <person name="Sideli G.M."/>
            <person name="Gradziel T.M."/>
            <person name="Fresnedo-Ramirez J."/>
        </authorList>
    </citation>
    <scope>NUCLEOTIDE SEQUENCE [LARGE SCALE GENOMIC DNA]</scope>
    <source>
        <strain evidence="2">Clone GOH B32 T37-40</strain>
    </source>
</reference>
<evidence type="ECO:0000313" key="1">
    <source>
        <dbReference type="EMBL" id="KAI5343529.1"/>
    </source>
</evidence>
<evidence type="ECO:0000313" key="3">
    <source>
        <dbReference type="Proteomes" id="UP001054821"/>
    </source>
</evidence>
<organism evidence="2 3">
    <name type="scientific">Prunus dulcis</name>
    <name type="common">Almond</name>
    <name type="synonym">Amygdalus dulcis</name>
    <dbReference type="NCBI Taxonomy" id="3755"/>
    <lineage>
        <taxon>Eukaryota</taxon>
        <taxon>Viridiplantae</taxon>
        <taxon>Streptophyta</taxon>
        <taxon>Embryophyta</taxon>
        <taxon>Tracheophyta</taxon>
        <taxon>Spermatophyta</taxon>
        <taxon>Magnoliopsida</taxon>
        <taxon>eudicotyledons</taxon>
        <taxon>Gunneridae</taxon>
        <taxon>Pentapetalae</taxon>
        <taxon>rosids</taxon>
        <taxon>fabids</taxon>
        <taxon>Rosales</taxon>
        <taxon>Rosaceae</taxon>
        <taxon>Amygdaloideae</taxon>
        <taxon>Amygdaleae</taxon>
        <taxon>Prunus</taxon>
    </lineage>
</organism>
<proteinExistence type="predicted"/>
<dbReference type="EMBL" id="JAJFAZ020000002">
    <property type="protein sequence ID" value="KAI5343549.1"/>
    <property type="molecule type" value="Genomic_DNA"/>
</dbReference>
<name>A0AAD4WJ22_PRUDU</name>
<protein>
    <submittedName>
        <fullName evidence="2">Uncharacterized protein</fullName>
    </submittedName>
</protein>
<evidence type="ECO:0000313" key="2">
    <source>
        <dbReference type="EMBL" id="KAI5343549.1"/>
    </source>
</evidence>
<gene>
    <name evidence="1" type="ORF">L3X38_011405</name>
    <name evidence="2" type="ORF">L3X38_011425</name>
</gene>
<keyword evidence="3" id="KW-1185">Reference proteome</keyword>
<dbReference type="Proteomes" id="UP001054821">
    <property type="component" value="Chromosome 2"/>
</dbReference>
<dbReference type="AlphaFoldDB" id="A0AAD4WJ22"/>